<dbReference type="InterPro" id="IPR013221">
    <property type="entry name" value="Mur_ligase_cen"/>
</dbReference>
<feature type="region of interest" description="Disordered" evidence="4">
    <location>
        <begin position="205"/>
        <end position="228"/>
    </location>
</feature>
<keyword evidence="2" id="KW-0547">Nucleotide-binding</keyword>
<dbReference type="EC" id="6.3.2.10" evidence="7"/>
<keyword evidence="8" id="KW-1185">Reference proteome</keyword>
<protein>
    <submittedName>
        <fullName evidence="7">UDP-N-acetylmuramoyl-tripeptide--D-alanyl-D-alanine ligase</fullName>
        <ecNumber evidence="7">6.3.2.10</ecNumber>
    </submittedName>
</protein>
<name>A0ABW1ZWK1_9GAMM</name>
<keyword evidence="1 7" id="KW-0436">Ligase</keyword>
<evidence type="ECO:0000259" key="6">
    <source>
        <dbReference type="Pfam" id="PF08245"/>
    </source>
</evidence>
<dbReference type="RefSeq" id="WP_379908115.1">
    <property type="nucleotide sequence ID" value="NZ_JBHSWE010000001.1"/>
</dbReference>
<dbReference type="PANTHER" id="PTHR43024">
    <property type="entry name" value="UDP-N-ACETYLMURAMOYL-TRIPEPTIDE--D-ALANYL-D-ALANINE LIGASE"/>
    <property type="match status" value="1"/>
</dbReference>
<dbReference type="Gene3D" id="3.40.1190.10">
    <property type="entry name" value="Mur-like, catalytic domain"/>
    <property type="match status" value="1"/>
</dbReference>
<dbReference type="PANTHER" id="PTHR43024:SF1">
    <property type="entry name" value="UDP-N-ACETYLMURAMOYL-TRIPEPTIDE--D-ALANYL-D-ALANINE LIGASE"/>
    <property type="match status" value="1"/>
</dbReference>
<dbReference type="SUPFAM" id="SSF63418">
    <property type="entry name" value="MurE/MurF N-terminal domain"/>
    <property type="match status" value="1"/>
</dbReference>
<evidence type="ECO:0000256" key="4">
    <source>
        <dbReference type="SAM" id="MobiDB-lite"/>
    </source>
</evidence>
<gene>
    <name evidence="7" type="primary">murF</name>
    <name evidence="7" type="ORF">ACFQDL_05215</name>
</gene>
<feature type="compositionally biased region" description="Low complexity" evidence="4">
    <location>
        <begin position="219"/>
        <end position="228"/>
    </location>
</feature>
<dbReference type="Pfam" id="PF01225">
    <property type="entry name" value="Mur_ligase"/>
    <property type="match status" value="1"/>
</dbReference>
<dbReference type="InterPro" id="IPR035911">
    <property type="entry name" value="MurE/MurF_N"/>
</dbReference>
<sequence length="228" mass="24069">MMRSFGLSELAQALEARLEGADLDVGRISTDTRQIESGDLFVALKGEHFDAHDFVAEAMTKGAAAAVVDHALALDLPQLVVRDTRLALGRLAQYNRRLFRGTLVAVTGSSGKTSVKEMLATILAGAGPTLATKGNFNNDIGVPLTLFRLEPQHRYAVIEMGASGPGEIDYVSRLAQPDIAILNNAAGAHLEGFGSLEGWCGPRARSSTAWPATVPPSSMPTMPMPASG</sequence>
<evidence type="ECO:0000256" key="1">
    <source>
        <dbReference type="ARBA" id="ARBA00022598"/>
    </source>
</evidence>
<evidence type="ECO:0000313" key="8">
    <source>
        <dbReference type="Proteomes" id="UP001596422"/>
    </source>
</evidence>
<keyword evidence="3" id="KW-0067">ATP-binding</keyword>
<dbReference type="SUPFAM" id="SSF53623">
    <property type="entry name" value="MurD-like peptide ligases, catalytic domain"/>
    <property type="match status" value="1"/>
</dbReference>
<feature type="domain" description="Mur ligase central" evidence="6">
    <location>
        <begin position="106"/>
        <end position="197"/>
    </location>
</feature>
<accession>A0ABW1ZWK1</accession>
<evidence type="ECO:0000256" key="3">
    <source>
        <dbReference type="ARBA" id="ARBA00022840"/>
    </source>
</evidence>
<dbReference type="InterPro" id="IPR000713">
    <property type="entry name" value="Mur_ligase_N"/>
</dbReference>
<organism evidence="7 8">
    <name type="scientific">Marinobacterium aestuariivivens</name>
    <dbReference type="NCBI Taxonomy" id="1698799"/>
    <lineage>
        <taxon>Bacteria</taxon>
        <taxon>Pseudomonadati</taxon>
        <taxon>Pseudomonadota</taxon>
        <taxon>Gammaproteobacteria</taxon>
        <taxon>Oceanospirillales</taxon>
        <taxon>Oceanospirillaceae</taxon>
        <taxon>Marinobacterium</taxon>
    </lineage>
</organism>
<evidence type="ECO:0000256" key="2">
    <source>
        <dbReference type="ARBA" id="ARBA00022741"/>
    </source>
</evidence>
<dbReference type="GO" id="GO:0047480">
    <property type="term" value="F:UDP-N-acetylmuramoyl-tripeptide-D-alanyl-D-alanine ligase activity"/>
    <property type="evidence" value="ECO:0007669"/>
    <property type="project" value="UniProtKB-EC"/>
</dbReference>
<evidence type="ECO:0000259" key="5">
    <source>
        <dbReference type="Pfam" id="PF01225"/>
    </source>
</evidence>
<dbReference type="Gene3D" id="3.40.1390.10">
    <property type="entry name" value="MurE/MurF, N-terminal domain"/>
    <property type="match status" value="1"/>
</dbReference>
<reference evidence="8" key="1">
    <citation type="journal article" date="2019" name="Int. J. Syst. Evol. Microbiol.">
        <title>The Global Catalogue of Microorganisms (GCM) 10K type strain sequencing project: providing services to taxonomists for standard genome sequencing and annotation.</title>
        <authorList>
            <consortium name="The Broad Institute Genomics Platform"/>
            <consortium name="The Broad Institute Genome Sequencing Center for Infectious Disease"/>
            <person name="Wu L."/>
            <person name="Ma J."/>
        </authorList>
    </citation>
    <scope>NUCLEOTIDE SEQUENCE [LARGE SCALE GENOMIC DNA]</scope>
    <source>
        <strain evidence="8">NBRC 111756</strain>
    </source>
</reference>
<dbReference type="InterPro" id="IPR036565">
    <property type="entry name" value="Mur-like_cat_sf"/>
</dbReference>
<comment type="caution">
    <text evidence="7">The sequence shown here is derived from an EMBL/GenBank/DDBJ whole genome shotgun (WGS) entry which is preliminary data.</text>
</comment>
<dbReference type="InterPro" id="IPR051046">
    <property type="entry name" value="MurCDEF_CellWall_CoF430Synth"/>
</dbReference>
<dbReference type="EMBL" id="JBHSWE010000001">
    <property type="protein sequence ID" value="MFC6669561.1"/>
    <property type="molecule type" value="Genomic_DNA"/>
</dbReference>
<dbReference type="Pfam" id="PF08245">
    <property type="entry name" value="Mur_ligase_M"/>
    <property type="match status" value="1"/>
</dbReference>
<proteinExistence type="predicted"/>
<evidence type="ECO:0000313" key="7">
    <source>
        <dbReference type="EMBL" id="MFC6669561.1"/>
    </source>
</evidence>
<dbReference type="Proteomes" id="UP001596422">
    <property type="component" value="Unassembled WGS sequence"/>
</dbReference>
<feature type="domain" description="Mur ligase N-terminal catalytic" evidence="5">
    <location>
        <begin position="28"/>
        <end position="92"/>
    </location>
</feature>